<keyword evidence="3" id="KW-1003">Cell membrane</keyword>
<dbReference type="PROSITE" id="PS50850">
    <property type="entry name" value="MFS"/>
    <property type="match status" value="1"/>
</dbReference>
<keyword evidence="2" id="KW-0813">Transport</keyword>
<keyword evidence="4 7" id="KW-0812">Transmembrane</keyword>
<dbReference type="Proteomes" id="UP000248214">
    <property type="component" value="Unassembled WGS sequence"/>
</dbReference>
<evidence type="ECO:0000256" key="5">
    <source>
        <dbReference type="ARBA" id="ARBA00022989"/>
    </source>
</evidence>
<keyword evidence="5 7" id="KW-1133">Transmembrane helix</keyword>
<dbReference type="InterPro" id="IPR011701">
    <property type="entry name" value="MFS"/>
</dbReference>
<proteinExistence type="predicted"/>
<feature type="transmembrane region" description="Helical" evidence="7">
    <location>
        <begin position="295"/>
        <end position="321"/>
    </location>
</feature>
<evidence type="ECO:0000256" key="7">
    <source>
        <dbReference type="SAM" id="Phobius"/>
    </source>
</evidence>
<dbReference type="InterPro" id="IPR050189">
    <property type="entry name" value="MFS_Efflux_Transporters"/>
</dbReference>
<evidence type="ECO:0000256" key="3">
    <source>
        <dbReference type="ARBA" id="ARBA00022475"/>
    </source>
</evidence>
<feature type="transmembrane region" description="Helical" evidence="7">
    <location>
        <begin position="24"/>
        <end position="42"/>
    </location>
</feature>
<protein>
    <recommendedName>
        <fullName evidence="8">Major facilitator superfamily (MFS) profile domain-containing protein</fullName>
    </recommendedName>
</protein>
<feature type="transmembrane region" description="Helical" evidence="7">
    <location>
        <begin position="172"/>
        <end position="193"/>
    </location>
</feature>
<name>A0A323TZS9_9BACI</name>
<gene>
    <name evidence="9" type="ORF">CR194_06210</name>
</gene>
<comment type="subcellular location">
    <subcellularLocation>
        <location evidence="1">Cell membrane</location>
        <topology evidence="1">Multi-pass membrane protein</topology>
    </subcellularLocation>
</comment>
<evidence type="ECO:0000313" key="9">
    <source>
        <dbReference type="EMBL" id="PYZ95105.1"/>
    </source>
</evidence>
<organism evidence="9 10">
    <name type="scientific">Salipaludibacillus keqinensis</name>
    <dbReference type="NCBI Taxonomy" id="2045207"/>
    <lineage>
        <taxon>Bacteria</taxon>
        <taxon>Bacillati</taxon>
        <taxon>Bacillota</taxon>
        <taxon>Bacilli</taxon>
        <taxon>Bacillales</taxon>
        <taxon>Bacillaceae</taxon>
    </lineage>
</organism>
<feature type="transmembrane region" description="Helical" evidence="7">
    <location>
        <begin position="260"/>
        <end position="283"/>
    </location>
</feature>
<comment type="caution">
    <text evidence="9">The sequence shown here is derived from an EMBL/GenBank/DDBJ whole genome shotgun (WGS) entry which is preliminary data.</text>
</comment>
<dbReference type="Pfam" id="PF07690">
    <property type="entry name" value="MFS_1"/>
    <property type="match status" value="1"/>
</dbReference>
<keyword evidence="10" id="KW-1185">Reference proteome</keyword>
<dbReference type="OrthoDB" id="1726922at2"/>
<dbReference type="SUPFAM" id="SSF103473">
    <property type="entry name" value="MFS general substrate transporter"/>
    <property type="match status" value="1"/>
</dbReference>
<feature type="transmembrane region" description="Helical" evidence="7">
    <location>
        <begin position="80"/>
        <end position="97"/>
    </location>
</feature>
<keyword evidence="6 7" id="KW-0472">Membrane</keyword>
<accession>A0A323TZS9</accession>
<evidence type="ECO:0000313" key="10">
    <source>
        <dbReference type="Proteomes" id="UP000248214"/>
    </source>
</evidence>
<dbReference type="AlphaFoldDB" id="A0A323TZS9"/>
<dbReference type="InterPro" id="IPR036259">
    <property type="entry name" value="MFS_trans_sf"/>
</dbReference>
<feature type="transmembrane region" description="Helical" evidence="7">
    <location>
        <begin position="377"/>
        <end position="398"/>
    </location>
</feature>
<dbReference type="GO" id="GO:0005886">
    <property type="term" value="C:plasma membrane"/>
    <property type="evidence" value="ECO:0007669"/>
    <property type="project" value="UniProtKB-SubCell"/>
</dbReference>
<dbReference type="InterPro" id="IPR020846">
    <property type="entry name" value="MFS_dom"/>
</dbReference>
<reference evidence="9 10" key="1">
    <citation type="submission" date="2017-10" db="EMBL/GenBank/DDBJ databases">
        <title>Bacillus sp. nov., a halophilic bacterium isolated from a Keqin Lake.</title>
        <authorList>
            <person name="Wang H."/>
        </authorList>
    </citation>
    <scope>NUCLEOTIDE SEQUENCE [LARGE SCALE GENOMIC DNA]</scope>
    <source>
        <strain evidence="9 10">KQ-12</strain>
    </source>
</reference>
<feature type="transmembrane region" description="Helical" evidence="7">
    <location>
        <begin position="225"/>
        <end position="248"/>
    </location>
</feature>
<feature type="domain" description="Major facilitator superfamily (MFS) profile" evidence="8">
    <location>
        <begin position="1"/>
        <end position="403"/>
    </location>
</feature>
<evidence type="ECO:0000256" key="1">
    <source>
        <dbReference type="ARBA" id="ARBA00004651"/>
    </source>
</evidence>
<dbReference type="PANTHER" id="PTHR43124">
    <property type="entry name" value="PURINE EFFLUX PUMP PBUE"/>
    <property type="match status" value="1"/>
</dbReference>
<feature type="transmembrane region" description="Helical" evidence="7">
    <location>
        <begin position="48"/>
        <end position="68"/>
    </location>
</feature>
<dbReference type="GO" id="GO:0022857">
    <property type="term" value="F:transmembrane transporter activity"/>
    <property type="evidence" value="ECO:0007669"/>
    <property type="project" value="InterPro"/>
</dbReference>
<evidence type="ECO:0000256" key="6">
    <source>
        <dbReference type="ARBA" id="ARBA00023136"/>
    </source>
</evidence>
<evidence type="ECO:0000259" key="8">
    <source>
        <dbReference type="PROSITE" id="PS50850"/>
    </source>
</evidence>
<feature type="transmembrane region" description="Helical" evidence="7">
    <location>
        <begin position="139"/>
        <end position="160"/>
    </location>
</feature>
<evidence type="ECO:0000256" key="2">
    <source>
        <dbReference type="ARBA" id="ARBA00022448"/>
    </source>
</evidence>
<dbReference type="EMBL" id="PDOD01000001">
    <property type="protein sequence ID" value="PYZ95105.1"/>
    <property type="molecule type" value="Genomic_DNA"/>
</dbReference>
<sequence length="414" mass="46232">MGTYIKELWQLPSGVRKFLGSEPFLGIAFGLNQLLFNLHMLSHGVSEVQIGTILAMGTLIVALGAIPFGIIADKYGRKRVLVSGLYAIAIGHLVMALGTDITHFATGKASVSLGMSMMISTEIPLLFRYCKTKKQQTQTYNLMFAFFTMFIGLGTLLGGYLPSLIDTNHDHYQNTLLVMTVSMTIVATARLFLPYEGDRPRKEIKERHSLSWFKKMLQYRPSKHTLIFVGFSVFAGMSHAVLIPYYNVILTFRFEWSDTLVAWLLTANGFVASLTALSIPILLEKWGLKRVAYAMFFLSIITTILLALVLPLTAFIFFFLLRNGGFNSLNNVVEGKAMEATGDEERSLHAALRLIGKNIGSTIGAYLTGFVLAAQNYYLPFLLSALILTMAFIYFRWIMLKPLEADLKSYEQAS</sequence>
<dbReference type="Gene3D" id="1.20.1250.20">
    <property type="entry name" value="MFS general substrate transporter like domains"/>
    <property type="match status" value="2"/>
</dbReference>
<dbReference type="RefSeq" id="WP_110608740.1">
    <property type="nucleotide sequence ID" value="NZ_PDOD01000001.1"/>
</dbReference>
<evidence type="ECO:0000256" key="4">
    <source>
        <dbReference type="ARBA" id="ARBA00022692"/>
    </source>
</evidence>
<feature type="transmembrane region" description="Helical" evidence="7">
    <location>
        <begin position="109"/>
        <end position="127"/>
    </location>
</feature>
<dbReference type="PANTHER" id="PTHR43124:SF3">
    <property type="entry name" value="CHLORAMPHENICOL EFFLUX PUMP RV0191"/>
    <property type="match status" value="1"/>
</dbReference>